<dbReference type="SUPFAM" id="SSF53098">
    <property type="entry name" value="Ribonuclease H-like"/>
    <property type="match status" value="1"/>
</dbReference>
<dbReference type="GO" id="GO:0016779">
    <property type="term" value="F:nucleotidyltransferase activity"/>
    <property type="evidence" value="ECO:0007669"/>
    <property type="project" value="UniProtKB-KW"/>
</dbReference>
<dbReference type="GO" id="GO:0004519">
    <property type="term" value="F:endonuclease activity"/>
    <property type="evidence" value="ECO:0007669"/>
    <property type="project" value="UniProtKB-KW"/>
</dbReference>
<dbReference type="PROSITE" id="PS50994">
    <property type="entry name" value="INTEGRASE"/>
    <property type="match status" value="1"/>
</dbReference>
<feature type="domain" description="Integrase catalytic" evidence="8">
    <location>
        <begin position="551"/>
        <end position="716"/>
    </location>
</feature>
<sequence>MESGQRTPTRLEQERTAALARQQQQAMQAELAAQAAAQQQQQQQQATTSAASDIENIRQALAQEFSRMREELLGQVQEERNALAAEMHRWRNGAYPRAEAASQVKAAPMAPFLGDRDALAVGAWCETASERIYIQLQEEYRAGSHPWDDDAEQKCVRIAASFFHGASRLWWSVLDPKPVRFDDFLQAFRREFEPIASDQVARDRLAACAQRNRSVHDYANDFGNCLLRLPSVGDSERLDRFVRGLQSKIQIQVLLRQPASYHEALRAALAVDAVFRQSVHASAFAEKDAAPMDLGSAEAPRRQTRAPNRKSKKRPKNQQRTVPRSAPQAPSRTARVGADTCHNCGRRGHWAAECTHELGVAEFEIGAAALAKSDLIQLPVFINGHASNAVVDTGATATFVSEAVCNKLRVPFTKSGSNGPRIRLADGRTKPITGKASFLLTVPGIVEERTEAWVHSGHHAMILGLDWLNEHQAKLQVGGKILLDVSTPRQYTRNAANARTPDTLECAATNEQNESSGGTVGIEHEVLHMPARADCDACQASKLQTMRAPRRTQTPQFSAFNDTVSVDLVDPTEYGICGARWLLTHRDATTGWLVVAPLANKTAESALTAFLEIQRGRGWPRLVRSDEGREFQGAFEVALKANLVAHESGLAHRPNTHATHERVHRDLNAGVRTLLLTAGLEPEWFAFAAKYWANARNAAWKSRDGIAPYQARYGRKWERDIPPFGRGVYIMTAERAKFHPRGMLSLVMGIRFPSPTTNRTPLNVLAIPLDNLRPSAAKWVGEWSLSTRVFPSKEQRSNEGAVDRIMPEWHAVLDPDGDRTPERARSEDHDEEKAQALQKQDIDVPTTTASREEYERRSWSTEMDDALRAGYAAHGPKWKTICDTGGEALSGVGGLALRSHASAIGLLGEKATGLGKHRRGRTAGDIRARQAVLNVAQQMQSESAAPGCDSLHLGVAEVVSFATHSRTQAGRLAFTKEMNTLISSGALPFQKALGRCEAARVPNARFVKLKPILAIKNSEMPPEHRMLKCRIVAQGCHITDVDGKRAPPETPQFDRPPGLSSIRAAVSVALHVHGAAADALFFDIDAAYVHAPLRGNPTFAYFKSLVPFLEGIVTRHVLRKIASLKDPVVPLPMALYGLPRAGFDYSAYARQKLCAAQWSESAADKNVYWRRRAGVLTLLVLYVDDGAILGTTASVNEAMHELVRMFRITKSAQLLSESSRARPIRYLGVNVYRQDAAWIFDSGEYARYIATAHKGGRARATPLSTRIETSEKLNACPPEARACLGKLMWLSRTTRPDLAYAVAMIARHTDRWSVDVQRAMDEVLAYLAKHANITLQYAMPSTDNKEINIVCFTDSDLDPGRSTSGVAIFLASGGTRHLVEWSSRRQRRVATSTAEAELVAMHSAVQNATFPIATFLDDVFAKWPRTTVRCDNETSLGAVSKGFSPVLVHANKTQRISLAWLHELHSEHLVAFEHVPTRANVADPFTKPVGADVFRGHARAWGLSSPLLSPSTGDSR</sequence>
<dbReference type="SUPFAM" id="SSF57756">
    <property type="entry name" value="Retrovirus zinc finger-like domains"/>
    <property type="match status" value="1"/>
</dbReference>
<evidence type="ECO:0000256" key="6">
    <source>
        <dbReference type="SAM" id="MobiDB-lite"/>
    </source>
</evidence>
<evidence type="ECO:0000256" key="1">
    <source>
        <dbReference type="ARBA" id="ARBA00022679"/>
    </source>
</evidence>
<evidence type="ECO:0000313" key="10">
    <source>
        <dbReference type="Proteomes" id="UP000324585"/>
    </source>
</evidence>
<evidence type="ECO:0000313" key="9">
    <source>
        <dbReference type="EMBL" id="KAA8491618.1"/>
    </source>
</evidence>
<dbReference type="GO" id="GO:0008270">
    <property type="term" value="F:zinc ion binding"/>
    <property type="evidence" value="ECO:0007669"/>
    <property type="project" value="UniProtKB-KW"/>
</dbReference>
<keyword evidence="5" id="KW-0863">Zinc-finger</keyword>
<feature type="region of interest" description="Disordered" evidence="6">
    <location>
        <begin position="292"/>
        <end position="336"/>
    </location>
</feature>
<keyword evidence="4" id="KW-0255">Endonuclease</keyword>
<comment type="caution">
    <text evidence="9">The sequence shown here is derived from an EMBL/GenBank/DDBJ whole genome shotgun (WGS) entry which is preliminary data.</text>
</comment>
<dbReference type="EMBL" id="VRMN01000012">
    <property type="protein sequence ID" value="KAA8491618.1"/>
    <property type="molecule type" value="Genomic_DNA"/>
</dbReference>
<feature type="domain" description="CCHC-type" evidence="7">
    <location>
        <begin position="341"/>
        <end position="354"/>
    </location>
</feature>
<keyword evidence="4" id="KW-0378">Hydrolase</keyword>
<dbReference type="Pfam" id="PF13975">
    <property type="entry name" value="gag-asp_proteas"/>
    <property type="match status" value="1"/>
</dbReference>
<accession>A0A5J4YK47</accession>
<dbReference type="OrthoDB" id="7789875at2759"/>
<dbReference type="GO" id="GO:0015074">
    <property type="term" value="P:DNA integration"/>
    <property type="evidence" value="ECO:0007669"/>
    <property type="project" value="InterPro"/>
</dbReference>
<evidence type="ECO:0000256" key="2">
    <source>
        <dbReference type="ARBA" id="ARBA00022695"/>
    </source>
</evidence>
<dbReference type="Proteomes" id="UP000324585">
    <property type="component" value="Unassembled WGS sequence"/>
</dbReference>
<dbReference type="CDD" id="cd09272">
    <property type="entry name" value="RNase_HI_RT_Ty1"/>
    <property type="match status" value="1"/>
</dbReference>
<dbReference type="PROSITE" id="PS50158">
    <property type="entry name" value="ZF_CCHC"/>
    <property type="match status" value="1"/>
</dbReference>
<feature type="compositionally biased region" description="Basic and acidic residues" evidence="6">
    <location>
        <begin position="811"/>
        <end position="834"/>
    </location>
</feature>
<dbReference type="InterPro" id="IPR021109">
    <property type="entry name" value="Peptidase_aspartic_dom_sf"/>
</dbReference>
<name>A0A5J4YK47_PORPP</name>
<feature type="region of interest" description="Disordered" evidence="6">
    <location>
        <begin position="1"/>
        <end position="23"/>
    </location>
</feature>
<evidence type="ECO:0000256" key="5">
    <source>
        <dbReference type="PROSITE-ProRule" id="PRU00047"/>
    </source>
</evidence>
<gene>
    <name evidence="9" type="ORF">FVE85_9665</name>
</gene>
<dbReference type="InterPro" id="IPR001878">
    <property type="entry name" value="Znf_CCHC"/>
</dbReference>
<dbReference type="InterPro" id="IPR050951">
    <property type="entry name" value="Retrovirus_Pol_polyprotein"/>
</dbReference>
<organism evidence="9 10">
    <name type="scientific">Porphyridium purpureum</name>
    <name type="common">Red alga</name>
    <name type="synonym">Porphyridium cruentum</name>
    <dbReference type="NCBI Taxonomy" id="35688"/>
    <lineage>
        <taxon>Eukaryota</taxon>
        <taxon>Rhodophyta</taxon>
        <taxon>Bangiophyceae</taxon>
        <taxon>Porphyridiales</taxon>
        <taxon>Porphyridiaceae</taxon>
        <taxon>Porphyridium</taxon>
    </lineage>
</organism>
<evidence type="ECO:0000259" key="8">
    <source>
        <dbReference type="PROSITE" id="PS50994"/>
    </source>
</evidence>
<protein>
    <submittedName>
        <fullName evidence="9">Copia protein</fullName>
    </submittedName>
</protein>
<dbReference type="Gene3D" id="4.10.60.10">
    <property type="entry name" value="Zinc finger, CCHC-type"/>
    <property type="match status" value="1"/>
</dbReference>
<dbReference type="Pfam" id="PF00098">
    <property type="entry name" value="zf-CCHC"/>
    <property type="match status" value="1"/>
</dbReference>
<dbReference type="InterPro" id="IPR012337">
    <property type="entry name" value="RNaseH-like_sf"/>
</dbReference>
<dbReference type="Gene3D" id="2.40.70.10">
    <property type="entry name" value="Acid Proteases"/>
    <property type="match status" value="1"/>
</dbReference>
<dbReference type="InterPro" id="IPR036397">
    <property type="entry name" value="RNaseH_sf"/>
</dbReference>
<proteinExistence type="predicted"/>
<feature type="region of interest" description="Disordered" evidence="6">
    <location>
        <begin position="811"/>
        <end position="840"/>
    </location>
</feature>
<dbReference type="InterPro" id="IPR036875">
    <property type="entry name" value="Znf_CCHC_sf"/>
</dbReference>
<dbReference type="CDD" id="cd00303">
    <property type="entry name" value="retropepsin_like"/>
    <property type="match status" value="1"/>
</dbReference>
<dbReference type="Gene3D" id="3.30.420.10">
    <property type="entry name" value="Ribonuclease H-like superfamily/Ribonuclease H"/>
    <property type="match status" value="1"/>
</dbReference>
<keyword evidence="1" id="KW-0808">Transferase</keyword>
<dbReference type="Pfam" id="PF03732">
    <property type="entry name" value="Retrotrans_gag"/>
    <property type="match status" value="1"/>
</dbReference>
<keyword evidence="3" id="KW-0540">Nuclease</keyword>
<dbReference type="GO" id="GO:0003676">
    <property type="term" value="F:nucleic acid binding"/>
    <property type="evidence" value="ECO:0007669"/>
    <property type="project" value="InterPro"/>
</dbReference>
<keyword evidence="2" id="KW-0548">Nucleotidyltransferase</keyword>
<keyword evidence="5" id="KW-0862">Zinc</keyword>
<dbReference type="PANTHER" id="PTHR37984:SF5">
    <property type="entry name" value="PROTEIN NYNRIN-LIKE"/>
    <property type="match status" value="1"/>
</dbReference>
<dbReference type="InterPro" id="IPR005162">
    <property type="entry name" value="Retrotrans_gag_dom"/>
</dbReference>
<reference evidence="10" key="1">
    <citation type="journal article" date="2019" name="Nat. Commun.">
        <title>Expansion of phycobilisome linker gene families in mesophilic red algae.</title>
        <authorList>
            <person name="Lee J."/>
            <person name="Kim D."/>
            <person name="Bhattacharya D."/>
            <person name="Yoon H.S."/>
        </authorList>
    </citation>
    <scope>NUCLEOTIDE SEQUENCE [LARGE SCALE GENOMIC DNA]</scope>
    <source>
        <strain evidence="10">CCMP 1328</strain>
    </source>
</reference>
<dbReference type="PANTHER" id="PTHR37984">
    <property type="entry name" value="PROTEIN CBG26694"/>
    <property type="match status" value="1"/>
</dbReference>
<evidence type="ECO:0000256" key="4">
    <source>
        <dbReference type="ARBA" id="ARBA00022759"/>
    </source>
</evidence>
<dbReference type="SMART" id="SM00343">
    <property type="entry name" value="ZnF_C2HC"/>
    <property type="match status" value="1"/>
</dbReference>
<keyword evidence="10" id="KW-1185">Reference proteome</keyword>
<evidence type="ECO:0000256" key="3">
    <source>
        <dbReference type="ARBA" id="ARBA00022722"/>
    </source>
</evidence>
<keyword evidence="5" id="KW-0479">Metal-binding</keyword>
<feature type="compositionally biased region" description="Basic residues" evidence="6">
    <location>
        <begin position="302"/>
        <end position="317"/>
    </location>
</feature>
<evidence type="ECO:0000259" key="7">
    <source>
        <dbReference type="PROSITE" id="PS50158"/>
    </source>
</evidence>
<dbReference type="InterPro" id="IPR001584">
    <property type="entry name" value="Integrase_cat-core"/>
</dbReference>
<dbReference type="SUPFAM" id="SSF50630">
    <property type="entry name" value="Acid proteases"/>
    <property type="match status" value="1"/>
</dbReference>